<name>A0A507EAF4_9FUNG</name>
<evidence type="ECO:0000256" key="3">
    <source>
        <dbReference type="ARBA" id="ARBA00023002"/>
    </source>
</evidence>
<keyword evidence="8" id="KW-1185">Reference proteome</keyword>
<proteinExistence type="inferred from homology"/>
<dbReference type="PROSITE" id="PS51355">
    <property type="entry name" value="GLUTATHIONE_PEROXID_3"/>
    <property type="match status" value="1"/>
</dbReference>
<protein>
    <recommendedName>
        <fullName evidence="6">Glutathione peroxidase</fullName>
    </recommendedName>
</protein>
<dbReference type="PANTHER" id="PTHR11592:SF78">
    <property type="entry name" value="GLUTATHIONE PEROXIDASE"/>
    <property type="match status" value="1"/>
</dbReference>
<evidence type="ECO:0000256" key="5">
    <source>
        <dbReference type="PIRSR" id="PIRSR000303-1"/>
    </source>
</evidence>
<dbReference type="PIRSF" id="PIRSF000303">
    <property type="entry name" value="Glutathion_perox"/>
    <property type="match status" value="1"/>
</dbReference>
<dbReference type="PROSITE" id="PS00763">
    <property type="entry name" value="GLUTATHIONE_PEROXID_2"/>
    <property type="match status" value="1"/>
</dbReference>
<dbReference type="GO" id="GO:0140824">
    <property type="term" value="F:thioredoxin-dependent peroxiredoxin activity"/>
    <property type="evidence" value="ECO:0007669"/>
    <property type="project" value="UniProtKB-EC"/>
</dbReference>
<evidence type="ECO:0000256" key="1">
    <source>
        <dbReference type="ARBA" id="ARBA00006926"/>
    </source>
</evidence>
<dbReference type="CDD" id="cd00340">
    <property type="entry name" value="GSH_Peroxidase"/>
    <property type="match status" value="1"/>
</dbReference>
<evidence type="ECO:0000313" key="8">
    <source>
        <dbReference type="Proteomes" id="UP000318582"/>
    </source>
</evidence>
<dbReference type="PROSITE" id="PS00460">
    <property type="entry name" value="GLUTATHIONE_PEROXID_1"/>
    <property type="match status" value="1"/>
</dbReference>
<keyword evidence="3 6" id="KW-0560">Oxidoreductase</keyword>
<dbReference type="STRING" id="109895.A0A507EAF4"/>
<feature type="active site" evidence="5">
    <location>
        <position position="38"/>
    </location>
</feature>
<dbReference type="AlphaFoldDB" id="A0A507EAF4"/>
<dbReference type="PANTHER" id="PTHR11592">
    <property type="entry name" value="GLUTATHIONE PEROXIDASE"/>
    <property type="match status" value="1"/>
</dbReference>
<dbReference type="InterPro" id="IPR029759">
    <property type="entry name" value="GPX_AS"/>
</dbReference>
<dbReference type="Pfam" id="PF00255">
    <property type="entry name" value="GSHPx"/>
    <property type="match status" value="1"/>
</dbReference>
<dbReference type="Gene3D" id="3.40.30.10">
    <property type="entry name" value="Glutaredoxin"/>
    <property type="match status" value="1"/>
</dbReference>
<dbReference type="InterPro" id="IPR036249">
    <property type="entry name" value="Thioredoxin-like_sf"/>
</dbReference>
<keyword evidence="2 6" id="KW-0575">Peroxidase</keyword>
<dbReference type="Proteomes" id="UP000318582">
    <property type="component" value="Unassembled WGS sequence"/>
</dbReference>
<dbReference type="InterPro" id="IPR000889">
    <property type="entry name" value="Glutathione_peroxidase"/>
</dbReference>
<evidence type="ECO:0000256" key="6">
    <source>
        <dbReference type="RuleBase" id="RU000499"/>
    </source>
</evidence>
<comment type="similarity">
    <text evidence="1 6">Belongs to the glutathione peroxidase family.</text>
</comment>
<evidence type="ECO:0000256" key="4">
    <source>
        <dbReference type="ARBA" id="ARBA00049091"/>
    </source>
</evidence>
<evidence type="ECO:0000313" key="7">
    <source>
        <dbReference type="EMBL" id="TPX60158.1"/>
    </source>
</evidence>
<evidence type="ECO:0000256" key="2">
    <source>
        <dbReference type="ARBA" id="ARBA00022559"/>
    </source>
</evidence>
<sequence>MTVTTFYDIAVKDKRNKDFDLAQLKGKLVVVVNVASKCGFTPQYQGLEALYQKHKENLVILGFPCNQFGSQAPGSAEEEASTCQLNFGVTFPIMEKVDVNGDNAHPVYQYLKEQKSGLLGLKRIKWNFEKFLIDREGNVVGRYASTTEPASIEKDILKHL</sequence>
<comment type="catalytic activity">
    <reaction evidence="4">
        <text>a hydroperoxide + [thioredoxin]-dithiol = an alcohol + [thioredoxin]-disulfide + H2O</text>
        <dbReference type="Rhea" id="RHEA:62620"/>
        <dbReference type="Rhea" id="RHEA-COMP:10698"/>
        <dbReference type="Rhea" id="RHEA-COMP:10700"/>
        <dbReference type="ChEBI" id="CHEBI:15377"/>
        <dbReference type="ChEBI" id="CHEBI:29950"/>
        <dbReference type="ChEBI" id="CHEBI:30879"/>
        <dbReference type="ChEBI" id="CHEBI:35924"/>
        <dbReference type="ChEBI" id="CHEBI:50058"/>
        <dbReference type="EC" id="1.11.1.24"/>
    </reaction>
</comment>
<dbReference type="EMBL" id="QEAQ01000018">
    <property type="protein sequence ID" value="TPX60158.1"/>
    <property type="molecule type" value="Genomic_DNA"/>
</dbReference>
<dbReference type="GO" id="GO:0034599">
    <property type="term" value="P:cellular response to oxidative stress"/>
    <property type="evidence" value="ECO:0007669"/>
    <property type="project" value="TreeGrafter"/>
</dbReference>
<reference evidence="7 8" key="1">
    <citation type="journal article" date="2019" name="Sci. Rep.">
        <title>Comparative genomics of chytrid fungi reveal insights into the obligate biotrophic and pathogenic lifestyle of Synchytrium endobioticum.</title>
        <authorList>
            <person name="van de Vossenberg B.T.L.H."/>
            <person name="Warris S."/>
            <person name="Nguyen H.D.T."/>
            <person name="van Gent-Pelzer M.P.E."/>
            <person name="Joly D.L."/>
            <person name="van de Geest H.C."/>
            <person name="Bonants P.J.M."/>
            <person name="Smith D.S."/>
            <person name="Levesque C.A."/>
            <person name="van der Lee T.A.J."/>
        </authorList>
    </citation>
    <scope>NUCLEOTIDE SEQUENCE [LARGE SCALE GENOMIC DNA]</scope>
    <source>
        <strain evidence="7 8">CBS 809.83</strain>
    </source>
</reference>
<accession>A0A507EAF4</accession>
<dbReference type="SUPFAM" id="SSF52833">
    <property type="entry name" value="Thioredoxin-like"/>
    <property type="match status" value="1"/>
</dbReference>
<comment type="caution">
    <text evidence="7">The sequence shown here is derived from an EMBL/GenBank/DDBJ whole genome shotgun (WGS) entry which is preliminary data.</text>
</comment>
<dbReference type="FunFam" id="3.40.30.10:FF:000010">
    <property type="entry name" value="Glutathione peroxidase"/>
    <property type="match status" value="1"/>
</dbReference>
<organism evidence="7 8">
    <name type="scientific">Powellomyces hirtus</name>
    <dbReference type="NCBI Taxonomy" id="109895"/>
    <lineage>
        <taxon>Eukaryota</taxon>
        <taxon>Fungi</taxon>
        <taxon>Fungi incertae sedis</taxon>
        <taxon>Chytridiomycota</taxon>
        <taxon>Chytridiomycota incertae sedis</taxon>
        <taxon>Chytridiomycetes</taxon>
        <taxon>Spizellomycetales</taxon>
        <taxon>Powellomycetaceae</taxon>
        <taxon>Powellomyces</taxon>
    </lineage>
</organism>
<dbReference type="PRINTS" id="PR01011">
    <property type="entry name" value="GLUTPROXDASE"/>
</dbReference>
<gene>
    <name evidence="7" type="ORF">PhCBS80983_g01964</name>
</gene>
<dbReference type="InterPro" id="IPR029760">
    <property type="entry name" value="GPX_CS"/>
</dbReference>